<dbReference type="EMBL" id="BGZK01000499">
    <property type="protein sequence ID" value="GBP47265.1"/>
    <property type="molecule type" value="Genomic_DNA"/>
</dbReference>
<dbReference type="OrthoDB" id="7382669at2759"/>
<evidence type="ECO:0000313" key="2">
    <source>
        <dbReference type="EMBL" id="GBP47265.1"/>
    </source>
</evidence>
<dbReference type="Proteomes" id="UP000299102">
    <property type="component" value="Unassembled WGS sequence"/>
</dbReference>
<dbReference type="AlphaFoldDB" id="A0A4C1WAU9"/>
<feature type="signal peptide" evidence="1">
    <location>
        <begin position="1"/>
        <end position="28"/>
    </location>
</feature>
<sequence>MKAYRTTSTAALLFLAGVLPADLDMTLAGRVDLERDNLIRAEVRTLSWRADCRCNKWIRSSMLISWVLGGTSAGLENLRVLGTDWAADCSEDSRRKRTARQRTGLWRHKPY</sequence>
<proteinExistence type="predicted"/>
<gene>
    <name evidence="2" type="ORF">EVAR_38029_1</name>
</gene>
<reference evidence="2 3" key="1">
    <citation type="journal article" date="2019" name="Commun. Biol.">
        <title>The bagworm genome reveals a unique fibroin gene that provides high tensile strength.</title>
        <authorList>
            <person name="Kono N."/>
            <person name="Nakamura H."/>
            <person name="Ohtoshi R."/>
            <person name="Tomita M."/>
            <person name="Numata K."/>
            <person name="Arakawa K."/>
        </authorList>
    </citation>
    <scope>NUCLEOTIDE SEQUENCE [LARGE SCALE GENOMIC DNA]</scope>
</reference>
<keyword evidence="3" id="KW-1185">Reference proteome</keyword>
<organism evidence="2 3">
    <name type="scientific">Eumeta variegata</name>
    <name type="common">Bagworm moth</name>
    <name type="synonym">Eumeta japonica</name>
    <dbReference type="NCBI Taxonomy" id="151549"/>
    <lineage>
        <taxon>Eukaryota</taxon>
        <taxon>Metazoa</taxon>
        <taxon>Ecdysozoa</taxon>
        <taxon>Arthropoda</taxon>
        <taxon>Hexapoda</taxon>
        <taxon>Insecta</taxon>
        <taxon>Pterygota</taxon>
        <taxon>Neoptera</taxon>
        <taxon>Endopterygota</taxon>
        <taxon>Lepidoptera</taxon>
        <taxon>Glossata</taxon>
        <taxon>Ditrysia</taxon>
        <taxon>Tineoidea</taxon>
        <taxon>Psychidae</taxon>
        <taxon>Oiketicinae</taxon>
        <taxon>Eumeta</taxon>
    </lineage>
</organism>
<accession>A0A4C1WAU9</accession>
<evidence type="ECO:0000313" key="3">
    <source>
        <dbReference type="Proteomes" id="UP000299102"/>
    </source>
</evidence>
<keyword evidence="1" id="KW-0732">Signal</keyword>
<name>A0A4C1WAU9_EUMVA</name>
<feature type="chain" id="PRO_5020035417" evidence="1">
    <location>
        <begin position="29"/>
        <end position="111"/>
    </location>
</feature>
<comment type="caution">
    <text evidence="2">The sequence shown here is derived from an EMBL/GenBank/DDBJ whole genome shotgun (WGS) entry which is preliminary data.</text>
</comment>
<protein>
    <submittedName>
        <fullName evidence="2">Uncharacterized protein</fullName>
    </submittedName>
</protein>
<evidence type="ECO:0000256" key="1">
    <source>
        <dbReference type="SAM" id="SignalP"/>
    </source>
</evidence>